<organism evidence="2 3">
    <name type="scientific">Listeria fleischmannii 1991</name>
    <dbReference type="NCBI Taxonomy" id="1430899"/>
    <lineage>
        <taxon>Bacteria</taxon>
        <taxon>Bacillati</taxon>
        <taxon>Bacillota</taxon>
        <taxon>Bacilli</taxon>
        <taxon>Bacillales</taxon>
        <taxon>Listeriaceae</taxon>
        <taxon>Listeria</taxon>
    </lineage>
</organism>
<dbReference type="EMBL" id="AZHO01000021">
    <property type="protein sequence ID" value="KMT59114.1"/>
    <property type="molecule type" value="Genomic_DNA"/>
</dbReference>
<gene>
    <name evidence="2" type="ORF">X560_1655</name>
</gene>
<reference evidence="2 3" key="1">
    <citation type="journal article" date="2015" name="Genome Biol. Evol.">
        <title>Comparative Genomics of Listeria Sensu Lato: Genus-Wide Differences in Evolutionary Dynamics and the Progressive Gain of Complex, Potentially Pathogenicity-Related Traits through Lateral Gene Transfer.</title>
        <authorList>
            <person name="Chiara M."/>
            <person name="Caruso M."/>
            <person name="D'Erchia A.M."/>
            <person name="Manzari C."/>
            <person name="Fraccalvieri R."/>
            <person name="Goffredo E."/>
            <person name="Latorre L."/>
            <person name="Miccolupo A."/>
            <person name="Padalino I."/>
            <person name="Santagada G."/>
            <person name="Chiocco D."/>
            <person name="Pesole G."/>
            <person name="Horner D.S."/>
            <person name="Parisi A."/>
        </authorList>
    </citation>
    <scope>NUCLEOTIDE SEQUENCE [LARGE SCALE GENOMIC DNA]</scope>
    <source>
        <strain evidence="2 3">1991</strain>
    </source>
</reference>
<feature type="transmembrane region" description="Helical" evidence="1">
    <location>
        <begin position="81"/>
        <end position="100"/>
    </location>
</feature>
<dbReference type="RefSeq" id="WP_059140072.1">
    <property type="nucleotide sequence ID" value="NZ_KQ130616.1"/>
</dbReference>
<keyword evidence="1" id="KW-0812">Transmembrane</keyword>
<evidence type="ECO:0008006" key="4">
    <source>
        <dbReference type="Google" id="ProtNLM"/>
    </source>
</evidence>
<evidence type="ECO:0000313" key="2">
    <source>
        <dbReference type="EMBL" id="KMT59114.1"/>
    </source>
</evidence>
<keyword evidence="1" id="KW-0472">Membrane</keyword>
<evidence type="ECO:0000313" key="3">
    <source>
        <dbReference type="Proteomes" id="UP000052258"/>
    </source>
</evidence>
<protein>
    <recommendedName>
        <fullName evidence="4">Zinc-finger domain-containing protein</fullName>
    </recommendedName>
</protein>
<sequence>MTCLTDEILMAYHNFEFDDATNKKIEAHLAECKVCSERASFFKSLHDEWETPSVSPPSHFAAIVLKETQKPRIQHRRKPRIYLQLACALVAAILFLQFNVAVNIRNITLNVVNYTDKASSKAEKFIKNGKGDVNQYIHEKRKENGGKNK</sequence>
<keyword evidence="3" id="KW-1185">Reference proteome</keyword>
<name>A0A0J8GDS6_9LIST</name>
<dbReference type="OrthoDB" id="150725at2"/>
<dbReference type="Proteomes" id="UP000052258">
    <property type="component" value="Unassembled WGS sequence"/>
</dbReference>
<proteinExistence type="predicted"/>
<accession>A0A0J8GDS6</accession>
<keyword evidence="1" id="KW-1133">Transmembrane helix</keyword>
<dbReference type="AlphaFoldDB" id="A0A0J8GDS6"/>
<evidence type="ECO:0000256" key="1">
    <source>
        <dbReference type="SAM" id="Phobius"/>
    </source>
</evidence>
<dbReference type="PATRIC" id="fig|1430899.3.peg.1691"/>
<comment type="caution">
    <text evidence="2">The sequence shown here is derived from an EMBL/GenBank/DDBJ whole genome shotgun (WGS) entry which is preliminary data.</text>
</comment>